<reference evidence="2 3" key="1">
    <citation type="journal article" date="2014" name="Genome Announc.">
        <title>Draft Genome Sequence of the Carrageenan-Degrading Bacterium Cellulophaga sp. Strain KL-A, Isolated from Decaying Marine Algae.</title>
        <authorList>
            <person name="Shan D."/>
            <person name="Ying J."/>
            <person name="Li X."/>
            <person name="Gao Z."/>
            <person name="Wei G."/>
            <person name="Shao Z."/>
        </authorList>
    </citation>
    <scope>NUCLEOTIDE SEQUENCE [LARGE SCALE GENOMIC DNA]</scope>
    <source>
        <strain evidence="2 3">KL-A</strain>
    </source>
</reference>
<evidence type="ECO:0000313" key="2">
    <source>
        <dbReference type="EMBL" id="EWH14753.1"/>
    </source>
</evidence>
<dbReference type="RefSeq" id="WP_013622436.1">
    <property type="nucleotide sequence ID" value="NZ_ARZX01000002.1"/>
</dbReference>
<protein>
    <submittedName>
        <fullName evidence="2">TfoX domain-containing protein</fullName>
    </submittedName>
</protein>
<comment type="caution">
    <text evidence="2">The sequence shown here is derived from an EMBL/GenBank/DDBJ whole genome shotgun (WGS) entry which is preliminary data.</text>
</comment>
<evidence type="ECO:0000313" key="3">
    <source>
        <dbReference type="Proteomes" id="UP000019275"/>
    </source>
</evidence>
<name>A0ABN0RSD7_9FLAO</name>
<dbReference type="SUPFAM" id="SSF159894">
    <property type="entry name" value="YgaC/TfoX-N like"/>
    <property type="match status" value="1"/>
</dbReference>
<dbReference type="Pfam" id="PF04993">
    <property type="entry name" value="TfoX_N"/>
    <property type="match status" value="1"/>
</dbReference>
<sequence length="110" mass="12569">MAVSDGFLKYVLDQLKLDNITSKKMFGGVGLYCNELMFCLLYEDVVALKIDDTNIKKYIDAGETPIKVFKNRTPIPSYYTVPTSVLENKNVFTVWAKESYQIQLNKNNIS</sequence>
<evidence type="ECO:0000259" key="1">
    <source>
        <dbReference type="Pfam" id="PF04993"/>
    </source>
</evidence>
<keyword evidence="3" id="KW-1185">Reference proteome</keyword>
<accession>A0ABN0RSD7</accession>
<gene>
    <name evidence="2" type="ORF">KLA_02957</name>
</gene>
<organism evidence="2 3">
    <name type="scientific">Cellulophaga geojensis KL-A</name>
    <dbReference type="NCBI Taxonomy" id="1328323"/>
    <lineage>
        <taxon>Bacteria</taxon>
        <taxon>Pseudomonadati</taxon>
        <taxon>Bacteroidota</taxon>
        <taxon>Flavobacteriia</taxon>
        <taxon>Flavobacteriales</taxon>
        <taxon>Flavobacteriaceae</taxon>
        <taxon>Cellulophaga</taxon>
    </lineage>
</organism>
<dbReference type="Proteomes" id="UP000019275">
    <property type="component" value="Unassembled WGS sequence"/>
</dbReference>
<feature type="domain" description="TfoX N-terminal" evidence="1">
    <location>
        <begin position="16"/>
        <end position="101"/>
    </location>
</feature>
<dbReference type="EMBL" id="ARZX01000002">
    <property type="protein sequence ID" value="EWH14753.1"/>
    <property type="molecule type" value="Genomic_DNA"/>
</dbReference>
<proteinExistence type="predicted"/>
<dbReference type="Gene3D" id="3.30.1460.30">
    <property type="entry name" value="YgaC/TfoX-N like chaperone"/>
    <property type="match status" value="1"/>
</dbReference>
<dbReference type="InterPro" id="IPR007076">
    <property type="entry name" value="TfoX_N"/>
</dbReference>